<reference evidence="2" key="1">
    <citation type="journal article" date="2020" name="New Phytol.">
        <title>Comparative genomics reveals dynamic genome evolution in host specialist ectomycorrhizal fungi.</title>
        <authorList>
            <person name="Lofgren L.A."/>
            <person name="Nguyen N.H."/>
            <person name="Vilgalys R."/>
            <person name="Ruytinx J."/>
            <person name="Liao H.L."/>
            <person name="Branco S."/>
            <person name="Kuo A."/>
            <person name="LaButti K."/>
            <person name="Lipzen A."/>
            <person name="Andreopoulos W."/>
            <person name="Pangilinan J."/>
            <person name="Riley R."/>
            <person name="Hundley H."/>
            <person name="Na H."/>
            <person name="Barry K."/>
            <person name="Grigoriev I.V."/>
            <person name="Stajich J.E."/>
            <person name="Kennedy P.G."/>
        </authorList>
    </citation>
    <scope>NUCLEOTIDE SEQUENCE</scope>
    <source>
        <strain evidence="2">FC203</strain>
    </source>
</reference>
<evidence type="ECO:0000313" key="3">
    <source>
        <dbReference type="Proteomes" id="UP001195769"/>
    </source>
</evidence>
<comment type="caution">
    <text evidence="2">The sequence shown here is derived from an EMBL/GenBank/DDBJ whole genome shotgun (WGS) entry which is preliminary data.</text>
</comment>
<dbReference type="AlphaFoldDB" id="A0AAD4DQI6"/>
<dbReference type="RefSeq" id="XP_041217676.1">
    <property type="nucleotide sequence ID" value="XM_041368608.1"/>
</dbReference>
<keyword evidence="3" id="KW-1185">Reference proteome</keyword>
<dbReference type="GeneID" id="64662906"/>
<feature type="region of interest" description="Disordered" evidence="1">
    <location>
        <begin position="19"/>
        <end position="62"/>
    </location>
</feature>
<evidence type="ECO:0000313" key="2">
    <source>
        <dbReference type="EMBL" id="KAG1889815.1"/>
    </source>
</evidence>
<dbReference type="EMBL" id="JABBWK010000147">
    <property type="protein sequence ID" value="KAG1889815.1"/>
    <property type="molecule type" value="Genomic_DNA"/>
</dbReference>
<protein>
    <submittedName>
        <fullName evidence="2">Uncharacterized protein</fullName>
    </submittedName>
</protein>
<name>A0AAD4DQI6_9AGAM</name>
<feature type="compositionally biased region" description="Low complexity" evidence="1">
    <location>
        <begin position="52"/>
        <end position="61"/>
    </location>
</feature>
<organism evidence="2 3">
    <name type="scientific">Suillus fuscotomentosus</name>
    <dbReference type="NCBI Taxonomy" id="1912939"/>
    <lineage>
        <taxon>Eukaryota</taxon>
        <taxon>Fungi</taxon>
        <taxon>Dikarya</taxon>
        <taxon>Basidiomycota</taxon>
        <taxon>Agaricomycotina</taxon>
        <taxon>Agaricomycetes</taxon>
        <taxon>Agaricomycetidae</taxon>
        <taxon>Boletales</taxon>
        <taxon>Suillineae</taxon>
        <taxon>Suillaceae</taxon>
        <taxon>Suillus</taxon>
    </lineage>
</organism>
<proteinExistence type="predicted"/>
<sequence length="218" mass="25029">MGQKAKYLTLAEKTAALRRQKANYAQSERGKATRRLRRSQNYAKAHSRKGSSKPPLASSRLPPLPRVLINLANASLPDGDLFRCASQSADNLDESELPQWDNNPPYAMPPPSDTPAEVRFTENLVQVMHGRNSRLEKEQLQQRARKYNAGRPDLCTELKHAIGVLLGEWYILQDYISDARDCDRHIKMAQCLLRWRARRIYLYHTEVEKMLNGLDPYI</sequence>
<accession>A0AAD4DQI6</accession>
<gene>
    <name evidence="2" type="ORF">F5891DRAFT_1198292</name>
</gene>
<evidence type="ECO:0000256" key="1">
    <source>
        <dbReference type="SAM" id="MobiDB-lite"/>
    </source>
</evidence>
<dbReference type="Proteomes" id="UP001195769">
    <property type="component" value="Unassembled WGS sequence"/>
</dbReference>